<feature type="signal peptide" evidence="1">
    <location>
        <begin position="1"/>
        <end position="19"/>
    </location>
</feature>
<reference evidence="2 3" key="1">
    <citation type="submission" date="2022-11" db="EMBL/GenBank/DDBJ databases">
        <title>Study of microbial diversity in lake waters.</title>
        <authorList>
            <person name="Zhang J."/>
        </authorList>
    </citation>
    <scope>NUCLEOTIDE SEQUENCE [LARGE SCALE GENOMIC DNA]</scope>
    <source>
        <strain evidence="2 3">DT12</strain>
    </source>
</reference>
<protein>
    <recommendedName>
        <fullName evidence="4">Phr family secreted Rap phosphatase inhibitor</fullName>
    </recommendedName>
</protein>
<evidence type="ECO:0000313" key="3">
    <source>
        <dbReference type="Proteomes" id="UP001208017"/>
    </source>
</evidence>
<evidence type="ECO:0008006" key="4">
    <source>
        <dbReference type="Google" id="ProtNLM"/>
    </source>
</evidence>
<organism evidence="2 3">
    <name type="scientific">Tumebacillus lacus</name>
    <dbReference type="NCBI Taxonomy" id="2995335"/>
    <lineage>
        <taxon>Bacteria</taxon>
        <taxon>Bacillati</taxon>
        <taxon>Bacillota</taxon>
        <taxon>Bacilli</taxon>
        <taxon>Bacillales</taxon>
        <taxon>Alicyclobacillaceae</taxon>
        <taxon>Tumebacillus</taxon>
    </lineage>
</organism>
<dbReference type="EMBL" id="JAPMLT010000004">
    <property type="protein sequence ID" value="MCX7570356.1"/>
    <property type="molecule type" value="Genomic_DNA"/>
</dbReference>
<accession>A0ABT3X1N7</accession>
<evidence type="ECO:0000313" key="2">
    <source>
        <dbReference type="EMBL" id="MCX7570356.1"/>
    </source>
</evidence>
<proteinExistence type="predicted"/>
<keyword evidence="1" id="KW-0732">Signal</keyword>
<sequence length="45" mass="4847">MKKFLAVIAVLVGIVVVGASQHDHTNQIAAQNPPDPLIYYSGEQL</sequence>
<dbReference type="RefSeq" id="WP_267151603.1">
    <property type="nucleotide sequence ID" value="NZ_JAPMLT010000004.1"/>
</dbReference>
<dbReference type="Proteomes" id="UP001208017">
    <property type="component" value="Unassembled WGS sequence"/>
</dbReference>
<feature type="chain" id="PRO_5046861847" description="Phr family secreted Rap phosphatase inhibitor" evidence="1">
    <location>
        <begin position="20"/>
        <end position="45"/>
    </location>
</feature>
<evidence type="ECO:0000256" key="1">
    <source>
        <dbReference type="SAM" id="SignalP"/>
    </source>
</evidence>
<gene>
    <name evidence="2" type="ORF">OS242_10310</name>
</gene>
<keyword evidence="3" id="KW-1185">Reference proteome</keyword>
<comment type="caution">
    <text evidence="2">The sequence shown here is derived from an EMBL/GenBank/DDBJ whole genome shotgun (WGS) entry which is preliminary data.</text>
</comment>
<name>A0ABT3X1N7_9BACL</name>